<proteinExistence type="predicted"/>
<dbReference type="EMBL" id="JAMKFB020000023">
    <property type="protein sequence ID" value="KAL0158645.1"/>
    <property type="molecule type" value="Genomic_DNA"/>
</dbReference>
<dbReference type="InterPro" id="IPR036179">
    <property type="entry name" value="Ig-like_dom_sf"/>
</dbReference>
<dbReference type="InterPro" id="IPR013098">
    <property type="entry name" value="Ig_I-set"/>
</dbReference>
<dbReference type="PROSITE" id="PS50835">
    <property type="entry name" value="IG_LIKE"/>
    <property type="match status" value="1"/>
</dbReference>
<dbReference type="SUPFAM" id="SSF48726">
    <property type="entry name" value="Immunoglobulin"/>
    <property type="match status" value="1"/>
</dbReference>
<dbReference type="InterPro" id="IPR013783">
    <property type="entry name" value="Ig-like_fold"/>
</dbReference>
<feature type="non-terminal residue" evidence="2">
    <location>
        <position position="1"/>
    </location>
</feature>
<dbReference type="Gene3D" id="2.60.40.10">
    <property type="entry name" value="Immunoglobulins"/>
    <property type="match status" value="1"/>
</dbReference>
<feature type="non-terminal residue" evidence="2">
    <location>
        <position position="54"/>
    </location>
</feature>
<protein>
    <recommendedName>
        <fullName evidence="1">Ig-like domain-containing protein</fullName>
    </recommendedName>
</protein>
<evidence type="ECO:0000313" key="3">
    <source>
        <dbReference type="Proteomes" id="UP001529510"/>
    </source>
</evidence>
<dbReference type="InterPro" id="IPR007110">
    <property type="entry name" value="Ig-like_dom"/>
</dbReference>
<dbReference type="Proteomes" id="UP001529510">
    <property type="component" value="Unassembled WGS sequence"/>
</dbReference>
<name>A0ABD0N987_CIRMR</name>
<feature type="domain" description="Ig-like" evidence="1">
    <location>
        <begin position="1"/>
        <end position="54"/>
    </location>
</feature>
<dbReference type="AlphaFoldDB" id="A0ABD0N987"/>
<organism evidence="2 3">
    <name type="scientific">Cirrhinus mrigala</name>
    <name type="common">Mrigala</name>
    <dbReference type="NCBI Taxonomy" id="683832"/>
    <lineage>
        <taxon>Eukaryota</taxon>
        <taxon>Metazoa</taxon>
        <taxon>Chordata</taxon>
        <taxon>Craniata</taxon>
        <taxon>Vertebrata</taxon>
        <taxon>Euteleostomi</taxon>
        <taxon>Actinopterygii</taxon>
        <taxon>Neopterygii</taxon>
        <taxon>Teleostei</taxon>
        <taxon>Ostariophysi</taxon>
        <taxon>Cypriniformes</taxon>
        <taxon>Cyprinidae</taxon>
        <taxon>Labeoninae</taxon>
        <taxon>Labeonini</taxon>
        <taxon>Cirrhinus</taxon>
    </lineage>
</organism>
<comment type="caution">
    <text evidence="2">The sequence shown here is derived from an EMBL/GenBank/DDBJ whole genome shotgun (WGS) entry which is preliminary data.</text>
</comment>
<reference evidence="2 3" key="1">
    <citation type="submission" date="2024-05" db="EMBL/GenBank/DDBJ databases">
        <title>Genome sequencing and assembly of Indian major carp, Cirrhinus mrigala (Hamilton, 1822).</title>
        <authorList>
            <person name="Mohindra V."/>
            <person name="Chowdhury L.M."/>
            <person name="Lal K."/>
            <person name="Jena J.K."/>
        </authorList>
    </citation>
    <scope>NUCLEOTIDE SEQUENCE [LARGE SCALE GENOMIC DNA]</scope>
    <source>
        <strain evidence="2">CM1030</strain>
        <tissue evidence="2">Blood</tissue>
    </source>
</reference>
<evidence type="ECO:0000259" key="1">
    <source>
        <dbReference type="PROSITE" id="PS50835"/>
    </source>
</evidence>
<evidence type="ECO:0000313" key="2">
    <source>
        <dbReference type="EMBL" id="KAL0158645.1"/>
    </source>
</evidence>
<keyword evidence="3" id="KW-1185">Reference proteome</keyword>
<gene>
    <name evidence="2" type="ORF">M9458_046721</name>
</gene>
<sequence>LSFAWVFNEYPYFVQQDNRRFVSQETGNLYIAKVEPSDVGNYTCVVVNRITKGK</sequence>
<dbReference type="Pfam" id="PF07679">
    <property type="entry name" value="I-set"/>
    <property type="match status" value="1"/>
</dbReference>
<accession>A0ABD0N987</accession>